<reference evidence="4 5" key="1">
    <citation type="submission" date="2023-08" db="EMBL/GenBank/DDBJ databases">
        <title>Nocardioides seae sp. nov., a bacterium isolated from a soil.</title>
        <authorList>
            <person name="Wang X."/>
        </authorList>
    </citation>
    <scope>NUCLEOTIDE SEQUENCE [LARGE SCALE GENOMIC DNA]</scope>
    <source>
        <strain evidence="4 5">YZH12</strain>
    </source>
</reference>
<evidence type="ECO:0000256" key="3">
    <source>
        <dbReference type="SAM" id="MobiDB-lite"/>
    </source>
</evidence>
<keyword evidence="5" id="KW-1185">Reference proteome</keyword>
<sequence>MHVSRTWRPGWPCPATAILAQQRHGGRDPSYAVAADGAHWRAFRTPEGPGTLRVAPRPSAGEVDLDAWGPGAAWLLDGAPALLGADDDPAGFEPRHAVVADLWRRFPAWRLGRSRLVLDALVPAVIEQKVTGQEAFAGYASLLRRFGDPAPGPTREERPGAPVLRVPPDPERLRSVPSWEWLRMPVDLARSSTVVRAARVADGLERTVREPGAAAEAALRSVRGIGVWTAAEVRRRTLGDPDAVSFGDYHVAKDVGWALTGEPVDDAGLAELLEEYRPHRARVTELVVLGRLGPPRRGPRMAPRRHLPR</sequence>
<comment type="caution">
    <text evidence="4">The sequence shown here is derived from an EMBL/GenBank/DDBJ whole genome shotgun (WGS) entry which is preliminary data.</text>
</comment>
<accession>A0ABU3PUM9</accession>
<evidence type="ECO:0000256" key="2">
    <source>
        <dbReference type="ARBA" id="ARBA00023204"/>
    </source>
</evidence>
<name>A0ABU3PUM9_9ACTN</name>
<dbReference type="RefSeq" id="WP_315731913.1">
    <property type="nucleotide sequence ID" value="NZ_JAVYII010000002.1"/>
</dbReference>
<dbReference type="InterPro" id="IPR051912">
    <property type="entry name" value="Alkylbase_DNA_Glycosylase/TA"/>
</dbReference>
<dbReference type="Gene3D" id="1.10.340.30">
    <property type="entry name" value="Hypothetical protein, domain 2"/>
    <property type="match status" value="1"/>
</dbReference>
<evidence type="ECO:0000313" key="4">
    <source>
        <dbReference type="EMBL" id="MDT9592485.1"/>
    </source>
</evidence>
<feature type="region of interest" description="Disordered" evidence="3">
    <location>
        <begin position="148"/>
        <end position="169"/>
    </location>
</feature>
<dbReference type="Proteomes" id="UP001268542">
    <property type="component" value="Unassembled WGS sequence"/>
</dbReference>
<dbReference type="InterPro" id="IPR011257">
    <property type="entry name" value="DNA_glycosylase"/>
</dbReference>
<proteinExistence type="predicted"/>
<dbReference type="SUPFAM" id="SSF48150">
    <property type="entry name" value="DNA-glycosylase"/>
    <property type="match status" value="1"/>
</dbReference>
<keyword evidence="1" id="KW-0227">DNA damage</keyword>
<protein>
    <submittedName>
        <fullName evidence="4">DNA-3-methyladenine glycosylase 2 family protein</fullName>
    </submittedName>
</protein>
<keyword evidence="2" id="KW-0234">DNA repair</keyword>
<evidence type="ECO:0000256" key="1">
    <source>
        <dbReference type="ARBA" id="ARBA00022763"/>
    </source>
</evidence>
<dbReference type="PANTHER" id="PTHR43003:SF6">
    <property type="entry name" value="DNA GLYCOSYLASE"/>
    <property type="match status" value="1"/>
</dbReference>
<dbReference type="PANTHER" id="PTHR43003">
    <property type="entry name" value="DNA-3-METHYLADENINE GLYCOSYLASE"/>
    <property type="match status" value="1"/>
</dbReference>
<gene>
    <name evidence="4" type="ORF">RDV89_05365</name>
</gene>
<evidence type="ECO:0000313" key="5">
    <source>
        <dbReference type="Proteomes" id="UP001268542"/>
    </source>
</evidence>
<dbReference type="EMBL" id="JAVYII010000002">
    <property type="protein sequence ID" value="MDT9592485.1"/>
    <property type="molecule type" value="Genomic_DNA"/>
</dbReference>
<organism evidence="4 5">
    <name type="scientific">Nocardioides imazamoxiresistens</name>
    <dbReference type="NCBI Taxonomy" id="3231893"/>
    <lineage>
        <taxon>Bacteria</taxon>
        <taxon>Bacillati</taxon>
        <taxon>Actinomycetota</taxon>
        <taxon>Actinomycetes</taxon>
        <taxon>Propionibacteriales</taxon>
        <taxon>Nocardioidaceae</taxon>
        <taxon>Nocardioides</taxon>
    </lineage>
</organism>